<proteinExistence type="predicted"/>
<dbReference type="PANTHER" id="PTHR37815:SF3">
    <property type="entry name" value="UPF0397 PROTEIN SPR0429"/>
    <property type="match status" value="1"/>
</dbReference>
<accession>A0A0Z8BW39</accession>
<dbReference type="Proteomes" id="UP000072003">
    <property type="component" value="Unassembled WGS sequence"/>
</dbReference>
<keyword evidence="2 3" id="KW-1133">Transmembrane helix</keyword>
<dbReference type="GO" id="GO:0016020">
    <property type="term" value="C:membrane"/>
    <property type="evidence" value="ECO:0007669"/>
    <property type="project" value="InterPro"/>
</dbReference>
<keyword evidence="1 3" id="KW-0812">Transmembrane</keyword>
<feature type="transmembrane region" description="Helical" evidence="3">
    <location>
        <begin position="70"/>
        <end position="90"/>
    </location>
</feature>
<dbReference type="Pfam" id="PF07155">
    <property type="entry name" value="ECF-ribofla_trS"/>
    <property type="match status" value="1"/>
</dbReference>
<protein>
    <submittedName>
        <fullName evidence="4">Membrane protein</fullName>
    </submittedName>
</protein>
<dbReference type="InterPro" id="IPR009825">
    <property type="entry name" value="ECF_substrate-spec-like"/>
</dbReference>
<gene>
    <name evidence="4" type="primary">hmpT</name>
    <name evidence="4" type="ORF">ERS132462_01195</name>
</gene>
<keyword evidence="3" id="KW-0472">Membrane</keyword>
<evidence type="ECO:0000256" key="1">
    <source>
        <dbReference type="ARBA" id="ARBA00022692"/>
    </source>
</evidence>
<dbReference type="AlphaFoldDB" id="A0A0Z8BW39"/>
<evidence type="ECO:0000256" key="3">
    <source>
        <dbReference type="SAM" id="Phobius"/>
    </source>
</evidence>
<dbReference type="PANTHER" id="PTHR37815">
    <property type="entry name" value="UPF0397 PROTEIN BC_2624-RELATED"/>
    <property type="match status" value="1"/>
</dbReference>
<evidence type="ECO:0000313" key="5">
    <source>
        <dbReference type="Proteomes" id="UP000072003"/>
    </source>
</evidence>
<sequence length="175" mass="19286">MRRLKNQMIMGWFNMRNKKTQELVLLAILTALSLVLAYFHLPTPSGFVTLLDVGVYFTAFYLGKKEGAIVGGLSGLLIDFLLGYPQWAFFSLVFHGAQGYFAGWTGKKRILGLVLATLSMVGGYYLASRLYFNDLKAIESVLSNTLQNTVGLVVGYVLAQAIERIGAVNHVIKGN</sequence>
<evidence type="ECO:0000256" key="2">
    <source>
        <dbReference type="ARBA" id="ARBA00022989"/>
    </source>
</evidence>
<reference evidence="4 5" key="1">
    <citation type="submission" date="2016-02" db="EMBL/GenBank/DDBJ databases">
        <authorList>
            <consortium name="Pathogen Informatics"/>
        </authorList>
    </citation>
    <scope>NUCLEOTIDE SEQUENCE [LARGE SCALE GENOMIC DNA]</scope>
    <source>
        <strain evidence="4 5">LSS100</strain>
    </source>
</reference>
<feature type="transmembrane region" description="Helical" evidence="3">
    <location>
        <begin position="47"/>
        <end position="63"/>
    </location>
</feature>
<dbReference type="Gene3D" id="1.10.1760.20">
    <property type="match status" value="1"/>
</dbReference>
<feature type="transmembrane region" description="Helical" evidence="3">
    <location>
        <begin position="110"/>
        <end position="127"/>
    </location>
</feature>
<evidence type="ECO:0000313" key="4">
    <source>
        <dbReference type="EMBL" id="CYU14212.1"/>
    </source>
</evidence>
<organism evidence="4 5">
    <name type="scientific">Streptococcus suis</name>
    <dbReference type="NCBI Taxonomy" id="1307"/>
    <lineage>
        <taxon>Bacteria</taxon>
        <taxon>Bacillati</taxon>
        <taxon>Bacillota</taxon>
        <taxon>Bacilli</taxon>
        <taxon>Lactobacillales</taxon>
        <taxon>Streptococcaceae</taxon>
        <taxon>Streptococcus</taxon>
    </lineage>
</organism>
<name>A0A0Z8BW39_STRSU</name>
<dbReference type="EMBL" id="FIFN01000010">
    <property type="protein sequence ID" value="CYU14212.1"/>
    <property type="molecule type" value="Genomic_DNA"/>
</dbReference>